<evidence type="ECO:0000313" key="2">
    <source>
        <dbReference type="Proteomes" id="UP000800200"/>
    </source>
</evidence>
<organism evidence="1 2">
    <name type="scientific">Zopfia rhizophila CBS 207.26</name>
    <dbReference type="NCBI Taxonomy" id="1314779"/>
    <lineage>
        <taxon>Eukaryota</taxon>
        <taxon>Fungi</taxon>
        <taxon>Dikarya</taxon>
        <taxon>Ascomycota</taxon>
        <taxon>Pezizomycotina</taxon>
        <taxon>Dothideomycetes</taxon>
        <taxon>Dothideomycetes incertae sedis</taxon>
        <taxon>Zopfiaceae</taxon>
        <taxon>Zopfia</taxon>
    </lineage>
</organism>
<feature type="non-terminal residue" evidence="1">
    <location>
        <position position="96"/>
    </location>
</feature>
<sequence>ISKELNISRPPIYKVQLTFKLFSRPRAPRTVRIGRPQKAALITGQALLEFLLEKPTTFLDKIRDFLFNKFNIKPSILTIYHELERAMWSRKVVIKR</sequence>
<reference evidence="1" key="1">
    <citation type="journal article" date="2020" name="Stud. Mycol.">
        <title>101 Dothideomycetes genomes: a test case for predicting lifestyles and emergence of pathogens.</title>
        <authorList>
            <person name="Haridas S."/>
            <person name="Albert R."/>
            <person name="Binder M."/>
            <person name="Bloem J."/>
            <person name="Labutti K."/>
            <person name="Salamov A."/>
            <person name="Andreopoulos B."/>
            <person name="Baker S."/>
            <person name="Barry K."/>
            <person name="Bills G."/>
            <person name="Bluhm B."/>
            <person name="Cannon C."/>
            <person name="Castanera R."/>
            <person name="Culley D."/>
            <person name="Daum C."/>
            <person name="Ezra D."/>
            <person name="Gonzalez J."/>
            <person name="Henrissat B."/>
            <person name="Kuo A."/>
            <person name="Liang C."/>
            <person name="Lipzen A."/>
            <person name="Lutzoni F."/>
            <person name="Magnuson J."/>
            <person name="Mondo S."/>
            <person name="Nolan M."/>
            <person name="Ohm R."/>
            <person name="Pangilinan J."/>
            <person name="Park H.-J."/>
            <person name="Ramirez L."/>
            <person name="Alfaro M."/>
            <person name="Sun H."/>
            <person name="Tritt A."/>
            <person name="Yoshinaga Y."/>
            <person name="Zwiers L.-H."/>
            <person name="Turgeon B."/>
            <person name="Goodwin S."/>
            <person name="Spatafora J."/>
            <person name="Crous P."/>
            <person name="Grigoriev I."/>
        </authorList>
    </citation>
    <scope>NUCLEOTIDE SEQUENCE</scope>
    <source>
        <strain evidence="1">CBS 207.26</strain>
    </source>
</reference>
<evidence type="ECO:0000313" key="1">
    <source>
        <dbReference type="EMBL" id="KAF2186884.1"/>
    </source>
</evidence>
<dbReference type="EMBL" id="ML994628">
    <property type="protein sequence ID" value="KAF2186884.1"/>
    <property type="molecule type" value="Genomic_DNA"/>
</dbReference>
<proteinExistence type="predicted"/>
<protein>
    <submittedName>
        <fullName evidence="1">Uncharacterized protein</fullName>
    </submittedName>
</protein>
<feature type="non-terminal residue" evidence="1">
    <location>
        <position position="1"/>
    </location>
</feature>
<keyword evidence="2" id="KW-1185">Reference proteome</keyword>
<accession>A0A6A6E4Z7</accession>
<dbReference type="InterPro" id="IPR009057">
    <property type="entry name" value="Homeodomain-like_sf"/>
</dbReference>
<gene>
    <name evidence="1" type="ORF">K469DRAFT_476325</name>
</gene>
<dbReference type="Proteomes" id="UP000800200">
    <property type="component" value="Unassembled WGS sequence"/>
</dbReference>
<dbReference type="SUPFAM" id="SSF46689">
    <property type="entry name" value="Homeodomain-like"/>
    <property type="match status" value="1"/>
</dbReference>
<name>A0A6A6E4Z7_9PEZI</name>
<dbReference type="OrthoDB" id="3855132at2759"/>
<dbReference type="AlphaFoldDB" id="A0A6A6E4Z7"/>